<evidence type="ECO:0000256" key="4">
    <source>
        <dbReference type="ARBA" id="ARBA00022989"/>
    </source>
</evidence>
<sequence length="352" mass="40508">MKILDRYIGREFLIYLGYTLFAFIILYVVINVFDTINKFIDNKVPFHIIIKYYLFTIPYIIKWFMPLTVLLAALFSVGTLSRHHEITTMKSCGLSFTRIIVSQLVLAFIIAVGVGIFSETVVPITTEKMFYIKRVYIKKLPAEEDVRRSNITYQGEEGRVFTIALYDGIRGIMRDVMIMEFDEKHRPIRRIDASKGQWENESWVLYDGYIRIFEGGQEKRVIKFESLPISIPEKPEDFMLKEKKAEETNFWELSEYIDKRSRSGYDVGKDLVELYLKFSVPFANFICFLLGAPLALRSGRGGIAFGIIVALFLGFSLWAFLAICRAYGQIDVLPPILAAWLPNILFGGIGVV</sequence>
<evidence type="ECO:0000256" key="5">
    <source>
        <dbReference type="ARBA" id="ARBA00023136"/>
    </source>
</evidence>
<comment type="caution">
    <text evidence="7">The sequence shown here is derived from an EMBL/GenBank/DDBJ whole genome shotgun (WGS) entry which is preliminary data.</text>
</comment>
<keyword evidence="5 6" id="KW-0472">Membrane</keyword>
<dbReference type="GO" id="GO:0043190">
    <property type="term" value="C:ATP-binding cassette (ABC) transporter complex"/>
    <property type="evidence" value="ECO:0007669"/>
    <property type="project" value="InterPro"/>
</dbReference>
<evidence type="ECO:0000256" key="6">
    <source>
        <dbReference type="SAM" id="Phobius"/>
    </source>
</evidence>
<feature type="transmembrane region" description="Helical" evidence="6">
    <location>
        <begin position="96"/>
        <end position="117"/>
    </location>
</feature>
<evidence type="ECO:0000313" key="7">
    <source>
        <dbReference type="EMBL" id="GAH98612.1"/>
    </source>
</evidence>
<accession>X1JWW8</accession>
<dbReference type="EMBL" id="BARV01003016">
    <property type="protein sequence ID" value="GAH98612.1"/>
    <property type="molecule type" value="Genomic_DNA"/>
</dbReference>
<dbReference type="InterPro" id="IPR005495">
    <property type="entry name" value="LptG/LptF_permease"/>
</dbReference>
<feature type="non-terminal residue" evidence="7">
    <location>
        <position position="352"/>
    </location>
</feature>
<proteinExistence type="predicted"/>
<gene>
    <name evidence="7" type="ORF">S06H3_07438</name>
</gene>
<protein>
    <recommendedName>
        <fullName evidence="8">YjgP/YjgQ family permease</fullName>
    </recommendedName>
</protein>
<keyword evidence="2" id="KW-1003">Cell membrane</keyword>
<evidence type="ECO:0008006" key="8">
    <source>
        <dbReference type="Google" id="ProtNLM"/>
    </source>
</evidence>
<reference evidence="7" key="1">
    <citation type="journal article" date="2014" name="Front. Microbiol.">
        <title>High frequency of phylogenetically diverse reductive dehalogenase-homologous genes in deep subseafloor sedimentary metagenomes.</title>
        <authorList>
            <person name="Kawai M."/>
            <person name="Futagami T."/>
            <person name="Toyoda A."/>
            <person name="Takaki Y."/>
            <person name="Nishi S."/>
            <person name="Hori S."/>
            <person name="Arai W."/>
            <person name="Tsubouchi T."/>
            <person name="Morono Y."/>
            <person name="Uchiyama I."/>
            <person name="Ito T."/>
            <person name="Fujiyama A."/>
            <person name="Inagaki F."/>
            <person name="Takami H."/>
        </authorList>
    </citation>
    <scope>NUCLEOTIDE SEQUENCE</scope>
    <source>
        <strain evidence="7">Expedition CK06-06</strain>
    </source>
</reference>
<dbReference type="GO" id="GO:0015920">
    <property type="term" value="P:lipopolysaccharide transport"/>
    <property type="evidence" value="ECO:0007669"/>
    <property type="project" value="TreeGrafter"/>
</dbReference>
<name>X1JWW8_9ZZZZ</name>
<evidence type="ECO:0000256" key="3">
    <source>
        <dbReference type="ARBA" id="ARBA00022692"/>
    </source>
</evidence>
<dbReference type="InterPro" id="IPR030923">
    <property type="entry name" value="LptG"/>
</dbReference>
<feature type="transmembrane region" description="Helical" evidence="6">
    <location>
        <begin position="12"/>
        <end position="33"/>
    </location>
</feature>
<dbReference type="AlphaFoldDB" id="X1JWW8"/>
<dbReference type="PANTHER" id="PTHR33529">
    <property type="entry name" value="SLR0882 PROTEIN-RELATED"/>
    <property type="match status" value="1"/>
</dbReference>
<keyword evidence="3 6" id="KW-0812">Transmembrane</keyword>
<evidence type="ECO:0000256" key="2">
    <source>
        <dbReference type="ARBA" id="ARBA00022475"/>
    </source>
</evidence>
<feature type="transmembrane region" description="Helical" evidence="6">
    <location>
        <begin position="53"/>
        <end position="75"/>
    </location>
</feature>
<dbReference type="GO" id="GO:0055085">
    <property type="term" value="P:transmembrane transport"/>
    <property type="evidence" value="ECO:0007669"/>
    <property type="project" value="InterPro"/>
</dbReference>
<evidence type="ECO:0000256" key="1">
    <source>
        <dbReference type="ARBA" id="ARBA00004651"/>
    </source>
</evidence>
<feature type="transmembrane region" description="Helical" evidence="6">
    <location>
        <begin position="303"/>
        <end position="323"/>
    </location>
</feature>
<dbReference type="PANTHER" id="PTHR33529:SF6">
    <property type="entry name" value="YJGP_YJGQ FAMILY PERMEASE"/>
    <property type="match status" value="1"/>
</dbReference>
<dbReference type="NCBIfam" id="TIGR04408">
    <property type="entry name" value="LptG_lptG"/>
    <property type="match status" value="1"/>
</dbReference>
<keyword evidence="4 6" id="KW-1133">Transmembrane helix</keyword>
<organism evidence="7">
    <name type="scientific">marine sediment metagenome</name>
    <dbReference type="NCBI Taxonomy" id="412755"/>
    <lineage>
        <taxon>unclassified sequences</taxon>
        <taxon>metagenomes</taxon>
        <taxon>ecological metagenomes</taxon>
    </lineage>
</organism>
<comment type="subcellular location">
    <subcellularLocation>
        <location evidence="1">Cell membrane</location>
        <topology evidence="1">Multi-pass membrane protein</topology>
    </subcellularLocation>
</comment>
<dbReference type="Pfam" id="PF03739">
    <property type="entry name" value="LptF_LptG"/>
    <property type="match status" value="1"/>
</dbReference>
<feature type="transmembrane region" description="Helical" evidence="6">
    <location>
        <begin position="274"/>
        <end position="296"/>
    </location>
</feature>